<evidence type="ECO:0000313" key="1">
    <source>
        <dbReference type="EMBL" id="PEM65356.1"/>
    </source>
</evidence>
<organism evidence="1 2">
    <name type="scientific">Bacillus pseudomycoides</name>
    <dbReference type="NCBI Taxonomy" id="64104"/>
    <lineage>
        <taxon>Bacteria</taxon>
        <taxon>Bacillati</taxon>
        <taxon>Bacillota</taxon>
        <taxon>Bacilli</taxon>
        <taxon>Bacillales</taxon>
        <taxon>Bacillaceae</taxon>
        <taxon>Bacillus</taxon>
        <taxon>Bacillus cereus group</taxon>
    </lineage>
</organism>
<dbReference type="EMBL" id="NUDP01000117">
    <property type="protein sequence ID" value="PEM65356.1"/>
    <property type="molecule type" value="Genomic_DNA"/>
</dbReference>
<dbReference type="Gene3D" id="3.30.420.240">
    <property type="match status" value="1"/>
</dbReference>
<accession>A0A2A8BYL9</accession>
<dbReference type="NCBIfam" id="TIGR01630">
    <property type="entry name" value="psiM2_ORF9"/>
    <property type="match status" value="1"/>
</dbReference>
<name>A0A2A8BYL9_9BACI</name>
<dbReference type="InterPro" id="IPR006517">
    <property type="entry name" value="Phage_terminase_lsu-like_C"/>
</dbReference>
<comment type="caution">
    <text evidence="1">The sequence shown here is derived from an EMBL/GenBank/DDBJ whole genome shotgun (WGS) entry which is preliminary data.</text>
</comment>
<dbReference type="Proteomes" id="UP000219775">
    <property type="component" value="Unassembled WGS sequence"/>
</dbReference>
<evidence type="ECO:0008006" key="3">
    <source>
        <dbReference type="Google" id="ProtNLM"/>
    </source>
</evidence>
<reference evidence="1 2" key="1">
    <citation type="submission" date="2017-09" db="EMBL/GenBank/DDBJ databases">
        <title>Large-scale bioinformatics analysis of Bacillus genomes uncovers conserved roles of natural products in bacterial physiology.</title>
        <authorList>
            <consortium name="Agbiome Team Llc"/>
            <person name="Bleich R.M."/>
            <person name="Grubbs K.J."/>
            <person name="Santa Maria K.C."/>
            <person name="Allen S.E."/>
            <person name="Farag S."/>
            <person name="Shank E.A."/>
            <person name="Bowers A."/>
        </authorList>
    </citation>
    <scope>NUCLEOTIDE SEQUENCE [LARGE SCALE GENOMIC DNA]</scope>
    <source>
        <strain evidence="1 2">AFS009893</strain>
    </source>
</reference>
<proteinExistence type="predicted"/>
<gene>
    <name evidence="1" type="ORF">CN613_25635</name>
</gene>
<dbReference type="AlphaFoldDB" id="A0A2A8BYL9"/>
<dbReference type="Gene3D" id="3.40.50.300">
    <property type="entry name" value="P-loop containing nucleotide triphosphate hydrolases"/>
    <property type="match status" value="1"/>
</dbReference>
<sequence length="545" mass="63543">MQKNGNRIPPQIENILPQISERYRYLNRVIKSWDSPLYFMYEYFSDDKNPTNEGNMIPEGVGVEDAPDFHRMLCDNLQILSYEEVTRRIAWSVPRGHAKSAYLSNMYPVFSIVFNIRRYILIISETIGMSRKFVEWVSDQLKYNRKLREDFGELLQPKKQLNAKDNIDGFETANGCYVQASSTGGQLRGSRYKNYRPDLIILDDLESSKNTNTVELRHKTLDWFNKNIIPMGDVTRTGIIYMGTLVHGSGLLPHVLDRADFDGKIFSAIVSEPERPDLWETYEEIYRNQENPDRMDEAIRFYTSNKEEMDNGVRTLWNDRFPYFKLMMEKVNIGSKAFGSEFLNKPIDDESAIFKESFFQYYDDKDLFDNAGRPLPLDLYGFWDIAVGKNSNSDYNAIVTLGRDRRTGVLYVLDAWAKKCPMHIALEVAEQKIQEYRHKVFGVETIQSQYDMFRQLQNRARQRGFYSTKLKACNPRTKKEVRIEALEPLFENGTIRIKRSQRLLQDMLLQFPQHDNDDLPDALASAVDMAGGTRRRTFFKKPTGI</sequence>
<dbReference type="InterPro" id="IPR027417">
    <property type="entry name" value="P-loop_NTPase"/>
</dbReference>
<protein>
    <recommendedName>
        <fullName evidence="3">Terminase large subunit gp17-like C-terminal domain-containing protein</fullName>
    </recommendedName>
</protein>
<evidence type="ECO:0000313" key="2">
    <source>
        <dbReference type="Proteomes" id="UP000219775"/>
    </source>
</evidence>